<dbReference type="Pfam" id="PF11855">
    <property type="entry name" value="DUF3375"/>
    <property type="match status" value="1"/>
</dbReference>
<dbReference type="Proteomes" id="UP000199149">
    <property type="component" value="Unassembled WGS sequence"/>
</dbReference>
<keyword evidence="1" id="KW-0175">Coiled coil</keyword>
<keyword evidence="3" id="KW-1185">Reference proteome</keyword>
<proteinExistence type="predicted"/>
<gene>
    <name evidence="2" type="ORF">SAMN05421738_11492</name>
</gene>
<reference evidence="3" key="1">
    <citation type="submission" date="2016-10" db="EMBL/GenBank/DDBJ databases">
        <authorList>
            <person name="Varghese N."/>
            <person name="Submissions S."/>
        </authorList>
    </citation>
    <scope>NUCLEOTIDE SEQUENCE [LARGE SCALE GENOMIC DNA]</scope>
    <source>
        <strain evidence="3">XJ109</strain>
    </source>
</reference>
<evidence type="ECO:0000256" key="1">
    <source>
        <dbReference type="SAM" id="Coils"/>
    </source>
</evidence>
<organism evidence="2 3">
    <name type="scientific">Algoriella xinjiangensis</name>
    <dbReference type="NCBI Taxonomy" id="684065"/>
    <lineage>
        <taxon>Bacteria</taxon>
        <taxon>Pseudomonadati</taxon>
        <taxon>Bacteroidota</taxon>
        <taxon>Flavobacteriia</taxon>
        <taxon>Flavobacteriales</taxon>
        <taxon>Weeksellaceae</taxon>
        <taxon>Algoriella</taxon>
    </lineage>
</organism>
<dbReference type="AlphaFoldDB" id="A0A1I4ZVZ7"/>
<dbReference type="RefSeq" id="WP_092909378.1">
    <property type="nucleotide sequence ID" value="NZ_FOUZ01000014.1"/>
</dbReference>
<dbReference type="EMBL" id="FOUZ01000014">
    <property type="protein sequence ID" value="SFN54398.1"/>
    <property type="molecule type" value="Genomic_DNA"/>
</dbReference>
<sequence>MLDGSKIDSILQRSPSVEILKLRNRELIILFLAEQFSEKQTILSSEIIHSRLADYLEFRQIEQDDEAEINTFDSFELKAKKYIQNWTNRGFLTNFQTENGEIFYEISSHTNKTLDWLNSLEKTEYVGTESKFKTIVTQLKELVEYSNDNKEQRLAILEQRKADLEQEILHLKLGESLKVYEDYEIVPRVNQITIAAKELISDFKEVEDNFKQITKEIYQKHTEGNLSKSEILDFTFNSLDGLKESSQGKSFYAFWNFLLNPNLQKDWETLTQELYATLEHKEIILDDLFLKGMKKQLHSAGQKVYKANDKMAEKLSKIIRETQVSNTKATKKTIQDIKKSLIAISKSKTTPDISLEVDDFIQFNLPFDRKLTLDQTPEINYSATPKLAESDLTTSEHLEKIFSKYAIDKAIIKQKLNAILEDNHAITLAEIINKTGDLQKGLPELFAYITIANEYNTTSDSDKKEEVVFNKKLKKTIEIPTIQFEK</sequence>
<protein>
    <recommendedName>
        <fullName evidence="4">DUF3375 domain-containing protein</fullName>
    </recommendedName>
</protein>
<dbReference type="InterPro" id="IPR021804">
    <property type="entry name" value="DUF3375"/>
</dbReference>
<evidence type="ECO:0008006" key="4">
    <source>
        <dbReference type="Google" id="ProtNLM"/>
    </source>
</evidence>
<feature type="coiled-coil region" evidence="1">
    <location>
        <begin position="140"/>
        <end position="216"/>
    </location>
</feature>
<evidence type="ECO:0000313" key="2">
    <source>
        <dbReference type="EMBL" id="SFN54398.1"/>
    </source>
</evidence>
<dbReference type="OrthoDB" id="138803at2"/>
<dbReference type="STRING" id="684065.SAMN05421738_11492"/>
<evidence type="ECO:0000313" key="3">
    <source>
        <dbReference type="Proteomes" id="UP000199149"/>
    </source>
</evidence>
<name>A0A1I4ZVZ7_9FLAO</name>
<accession>A0A1I4ZVZ7</accession>